<gene>
    <name evidence="1" type="ORF">OM960_19320</name>
</gene>
<dbReference type="Proteomes" id="UP001207582">
    <property type="component" value="Unassembled WGS sequence"/>
</dbReference>
<reference evidence="1 2" key="1">
    <citation type="submission" date="2022-10" db="EMBL/GenBank/DDBJ databases">
        <title>Defluviimonas sp. CAU 1641 isolated from mud.</title>
        <authorList>
            <person name="Kim W."/>
        </authorList>
    </citation>
    <scope>NUCLEOTIDE SEQUENCE [LARGE SCALE GENOMIC DNA]</scope>
    <source>
        <strain evidence="1 2">CAU 1641</strain>
    </source>
</reference>
<proteinExistence type="predicted"/>
<sequence length="204" mass="23069">MTLDDVVASHLTPLLESRGFTARRRRFRRERPDFSDFLCIGRGQGLYEGKFCIELFTQPHLNLPLPEGRVEPETCWFRTKLAPGGLEDKWWPTKEISASDVAELRLLIGLTAESWFEHFPSISGAFVERWPTLEAGIRDGSAGRRYGAPHARIAFVSALSHRLAGLQDRSRAIAQLARETASPAETNFLRWLDDLEAGAFDRDD</sequence>
<evidence type="ECO:0008006" key="3">
    <source>
        <dbReference type="Google" id="ProtNLM"/>
    </source>
</evidence>
<accession>A0ABT3J7R4</accession>
<dbReference type="EMBL" id="JAPDOG010000023">
    <property type="protein sequence ID" value="MCW3783690.1"/>
    <property type="molecule type" value="Genomic_DNA"/>
</dbReference>
<dbReference type="RefSeq" id="WP_264773125.1">
    <property type="nucleotide sequence ID" value="NZ_JAPDOG010000023.1"/>
</dbReference>
<evidence type="ECO:0000313" key="1">
    <source>
        <dbReference type="EMBL" id="MCW3783690.1"/>
    </source>
</evidence>
<protein>
    <recommendedName>
        <fullName evidence="3">DUF4304 domain-containing protein</fullName>
    </recommendedName>
</protein>
<comment type="caution">
    <text evidence="1">The sequence shown here is derived from an EMBL/GenBank/DDBJ whole genome shotgun (WGS) entry which is preliminary data.</text>
</comment>
<keyword evidence="2" id="KW-1185">Reference proteome</keyword>
<name>A0ABT3J7R4_9RHOB</name>
<organism evidence="1 2">
    <name type="scientific">Defluviimonas salinarum</name>
    <dbReference type="NCBI Taxonomy" id="2992147"/>
    <lineage>
        <taxon>Bacteria</taxon>
        <taxon>Pseudomonadati</taxon>
        <taxon>Pseudomonadota</taxon>
        <taxon>Alphaproteobacteria</taxon>
        <taxon>Rhodobacterales</taxon>
        <taxon>Paracoccaceae</taxon>
        <taxon>Albidovulum</taxon>
    </lineage>
</organism>
<evidence type="ECO:0000313" key="2">
    <source>
        <dbReference type="Proteomes" id="UP001207582"/>
    </source>
</evidence>